<keyword evidence="1" id="KW-0812">Transmembrane</keyword>
<feature type="transmembrane region" description="Helical" evidence="1">
    <location>
        <begin position="12"/>
        <end position="31"/>
    </location>
</feature>
<organism evidence="2 3">
    <name type="scientific">Niastella vici</name>
    <dbReference type="NCBI Taxonomy" id="1703345"/>
    <lineage>
        <taxon>Bacteria</taxon>
        <taxon>Pseudomonadati</taxon>
        <taxon>Bacteroidota</taxon>
        <taxon>Chitinophagia</taxon>
        <taxon>Chitinophagales</taxon>
        <taxon>Chitinophagaceae</taxon>
        <taxon>Niastella</taxon>
    </lineage>
</organism>
<keyword evidence="1" id="KW-0472">Membrane</keyword>
<proteinExistence type="predicted"/>
<evidence type="ECO:0000256" key="1">
    <source>
        <dbReference type="SAM" id="Phobius"/>
    </source>
</evidence>
<comment type="caution">
    <text evidence="2">The sequence shown here is derived from an EMBL/GenBank/DDBJ whole genome shotgun (WGS) entry which is preliminary data.</text>
</comment>
<dbReference type="AlphaFoldDB" id="A0A1V9FR70"/>
<gene>
    <name evidence="2" type="ORF">A3860_03945</name>
</gene>
<dbReference type="EMBL" id="LVYD01000058">
    <property type="protein sequence ID" value="OQP60889.1"/>
    <property type="molecule type" value="Genomic_DNA"/>
</dbReference>
<reference evidence="2 3" key="1">
    <citation type="submission" date="2016-03" db="EMBL/GenBank/DDBJ databases">
        <title>Niastella vici sp. nov., isolated from farmland soil.</title>
        <authorList>
            <person name="Chen L."/>
            <person name="Wang D."/>
            <person name="Yang S."/>
            <person name="Wang G."/>
        </authorList>
    </citation>
    <scope>NUCLEOTIDE SEQUENCE [LARGE SCALE GENOMIC DNA]</scope>
    <source>
        <strain evidence="2 3">DJ57</strain>
    </source>
</reference>
<evidence type="ECO:0000313" key="3">
    <source>
        <dbReference type="Proteomes" id="UP000192796"/>
    </source>
</evidence>
<keyword evidence="3" id="KW-1185">Reference proteome</keyword>
<protein>
    <submittedName>
        <fullName evidence="2">Uncharacterized protein</fullName>
    </submittedName>
</protein>
<dbReference type="Proteomes" id="UP000192796">
    <property type="component" value="Unassembled WGS sequence"/>
</dbReference>
<name>A0A1V9FR70_9BACT</name>
<evidence type="ECO:0000313" key="2">
    <source>
        <dbReference type="EMBL" id="OQP60889.1"/>
    </source>
</evidence>
<accession>A0A1V9FR70</accession>
<keyword evidence="1" id="KW-1133">Transmembrane helix</keyword>
<sequence>MYLLKHICIEFNSVITQLIVALVLATSAYLFSPGTTGTVSQLRFIPGAAINSNNGHVNTNSIHYAHIPNRAMKRLRIIKVEEVWC</sequence>